<evidence type="ECO:0008006" key="3">
    <source>
        <dbReference type="Google" id="ProtNLM"/>
    </source>
</evidence>
<dbReference type="OrthoDB" id="1148517at2"/>
<dbReference type="KEGG" id="aev:EI546_02725"/>
<dbReference type="EMBL" id="CP034951">
    <property type="protein sequence ID" value="QAA80706.1"/>
    <property type="molecule type" value="Genomic_DNA"/>
</dbReference>
<dbReference type="AlphaFoldDB" id="A0A410G0B1"/>
<gene>
    <name evidence="1" type="ORF">EI546_02725</name>
</gene>
<evidence type="ECO:0000313" key="1">
    <source>
        <dbReference type="EMBL" id="QAA80706.1"/>
    </source>
</evidence>
<organism evidence="1 2">
    <name type="scientific">Aequorivita ciconiae</name>
    <dbReference type="NCBI Taxonomy" id="2494375"/>
    <lineage>
        <taxon>Bacteria</taxon>
        <taxon>Pseudomonadati</taxon>
        <taxon>Bacteroidota</taxon>
        <taxon>Flavobacteriia</taxon>
        <taxon>Flavobacteriales</taxon>
        <taxon>Flavobacteriaceae</taxon>
        <taxon>Aequorivita</taxon>
    </lineage>
</organism>
<keyword evidence="2" id="KW-1185">Reference proteome</keyword>
<evidence type="ECO:0000313" key="2">
    <source>
        <dbReference type="Proteomes" id="UP000285517"/>
    </source>
</evidence>
<accession>A0A410G0B1</accession>
<dbReference type="RefSeq" id="WP_128249103.1">
    <property type="nucleotide sequence ID" value="NZ_CP034951.1"/>
</dbReference>
<protein>
    <recommendedName>
        <fullName evidence="3">Secreted protein</fullName>
    </recommendedName>
</protein>
<reference evidence="1 2" key="1">
    <citation type="submission" date="2019-01" db="EMBL/GenBank/DDBJ databases">
        <title>Complete genome sequencing of Aequorivita sp. H23M31.</title>
        <authorList>
            <person name="Bae J.-W."/>
        </authorList>
    </citation>
    <scope>NUCLEOTIDE SEQUENCE [LARGE SCALE GENOMIC DNA]</scope>
    <source>
        <strain evidence="1 2">H23M31</strain>
    </source>
</reference>
<proteinExistence type="predicted"/>
<dbReference type="Proteomes" id="UP000285517">
    <property type="component" value="Chromosome"/>
</dbReference>
<name>A0A410G0B1_9FLAO</name>
<sequence>MLKYFLYGLFVLISGSAISQIELPNNSVRFNSSEPNVGSSTGFEIPVSAPLLSKNKNPNTPNSDLGVEREKQIDMQRGDGLMEYTGPNKAPKAFTSDKEAKPDYGKDMYLGDIKTNSKYVTIQYRDHEYVDGDRVRIFVNGDMIISNVMLEGSFRGFNLPLQDGFNKIDFQALNQGSSGPNTAQLQILDEVGNILATYEWNLLTGNKATAIVVKP</sequence>